<feature type="compositionally biased region" description="Basic and acidic residues" evidence="1">
    <location>
        <begin position="132"/>
        <end position="148"/>
    </location>
</feature>
<sequence>MASRVFTRQMLTTDAQRMTHDGQKAITKAHHEHVVTLVSTKVLQDYDLKKPVILAVDASIRGIGAAIIQQDRVVAYASPTAHEDSALNVTSTVFTSSRYFGTNILTKFHEDGTINMASRVFTRQMLTTDAQHMTHDTRRTKGDHKSSP</sequence>
<name>A0A9D4LWQ6_DREPO</name>
<evidence type="ECO:0000313" key="4">
    <source>
        <dbReference type="Proteomes" id="UP000828390"/>
    </source>
</evidence>
<accession>A0A9D4LWQ6</accession>
<evidence type="ECO:0000256" key="1">
    <source>
        <dbReference type="SAM" id="MobiDB-lite"/>
    </source>
</evidence>
<dbReference type="InterPro" id="IPR043502">
    <property type="entry name" value="DNA/RNA_pol_sf"/>
</dbReference>
<reference evidence="3" key="1">
    <citation type="journal article" date="2019" name="bioRxiv">
        <title>The Genome of the Zebra Mussel, Dreissena polymorpha: A Resource for Invasive Species Research.</title>
        <authorList>
            <person name="McCartney M.A."/>
            <person name="Auch B."/>
            <person name="Kono T."/>
            <person name="Mallez S."/>
            <person name="Zhang Y."/>
            <person name="Obille A."/>
            <person name="Becker A."/>
            <person name="Abrahante J.E."/>
            <person name="Garbe J."/>
            <person name="Badalamenti J.P."/>
            <person name="Herman A."/>
            <person name="Mangelson H."/>
            <person name="Liachko I."/>
            <person name="Sullivan S."/>
            <person name="Sone E.D."/>
            <person name="Koren S."/>
            <person name="Silverstein K.A.T."/>
            <person name="Beckman K.B."/>
            <person name="Gohl D.M."/>
        </authorList>
    </citation>
    <scope>NUCLEOTIDE SEQUENCE</scope>
    <source>
        <strain evidence="3">Duluth1</strain>
        <tissue evidence="3">Whole animal</tissue>
    </source>
</reference>
<comment type="caution">
    <text evidence="3">The sequence shown here is derived from an EMBL/GenBank/DDBJ whole genome shotgun (WGS) entry which is preliminary data.</text>
</comment>
<organism evidence="3 4">
    <name type="scientific">Dreissena polymorpha</name>
    <name type="common">Zebra mussel</name>
    <name type="synonym">Mytilus polymorpha</name>
    <dbReference type="NCBI Taxonomy" id="45954"/>
    <lineage>
        <taxon>Eukaryota</taxon>
        <taxon>Metazoa</taxon>
        <taxon>Spiralia</taxon>
        <taxon>Lophotrochozoa</taxon>
        <taxon>Mollusca</taxon>
        <taxon>Bivalvia</taxon>
        <taxon>Autobranchia</taxon>
        <taxon>Heteroconchia</taxon>
        <taxon>Euheterodonta</taxon>
        <taxon>Imparidentia</taxon>
        <taxon>Neoheterodontei</taxon>
        <taxon>Myida</taxon>
        <taxon>Dreissenoidea</taxon>
        <taxon>Dreissenidae</taxon>
        <taxon>Dreissena</taxon>
    </lineage>
</organism>
<proteinExistence type="predicted"/>
<protein>
    <recommendedName>
        <fullName evidence="2">Reverse transcriptase/retrotransposon-derived protein RNase H-like domain-containing protein</fullName>
    </recommendedName>
</protein>
<evidence type="ECO:0000313" key="3">
    <source>
        <dbReference type="EMBL" id="KAH3865128.1"/>
    </source>
</evidence>
<dbReference type="EMBL" id="JAIWYP010000002">
    <property type="protein sequence ID" value="KAH3865128.1"/>
    <property type="molecule type" value="Genomic_DNA"/>
</dbReference>
<keyword evidence="4" id="KW-1185">Reference proteome</keyword>
<dbReference type="Pfam" id="PF17919">
    <property type="entry name" value="RT_RNaseH_2"/>
    <property type="match status" value="1"/>
</dbReference>
<evidence type="ECO:0000259" key="2">
    <source>
        <dbReference type="Pfam" id="PF17919"/>
    </source>
</evidence>
<feature type="region of interest" description="Disordered" evidence="1">
    <location>
        <begin position="127"/>
        <end position="148"/>
    </location>
</feature>
<reference evidence="3" key="2">
    <citation type="submission" date="2020-11" db="EMBL/GenBank/DDBJ databases">
        <authorList>
            <person name="McCartney M.A."/>
            <person name="Auch B."/>
            <person name="Kono T."/>
            <person name="Mallez S."/>
            <person name="Becker A."/>
            <person name="Gohl D.M."/>
            <person name="Silverstein K.A.T."/>
            <person name="Koren S."/>
            <person name="Bechman K.B."/>
            <person name="Herman A."/>
            <person name="Abrahante J.E."/>
            <person name="Garbe J."/>
        </authorList>
    </citation>
    <scope>NUCLEOTIDE SEQUENCE</scope>
    <source>
        <strain evidence="3">Duluth1</strain>
        <tissue evidence="3">Whole animal</tissue>
    </source>
</reference>
<dbReference type="Proteomes" id="UP000828390">
    <property type="component" value="Unassembled WGS sequence"/>
</dbReference>
<dbReference type="AlphaFoldDB" id="A0A9D4LWQ6"/>
<gene>
    <name evidence="3" type="ORF">DPMN_028167</name>
</gene>
<feature type="domain" description="Reverse transcriptase/retrotransposon-derived protein RNase H-like" evidence="2">
    <location>
        <begin position="34"/>
        <end position="82"/>
    </location>
</feature>
<dbReference type="InterPro" id="IPR041577">
    <property type="entry name" value="RT_RNaseH_2"/>
</dbReference>
<dbReference type="SUPFAM" id="SSF56672">
    <property type="entry name" value="DNA/RNA polymerases"/>
    <property type="match status" value="1"/>
</dbReference>